<gene>
    <name evidence="1" type="ORF">Scep_028044</name>
</gene>
<proteinExistence type="predicted"/>
<name>A0AAP0HLE2_9MAGN</name>
<dbReference type="EMBL" id="JBBNAG010000012">
    <property type="protein sequence ID" value="KAK9088962.1"/>
    <property type="molecule type" value="Genomic_DNA"/>
</dbReference>
<evidence type="ECO:0000313" key="1">
    <source>
        <dbReference type="EMBL" id="KAK9088962.1"/>
    </source>
</evidence>
<comment type="caution">
    <text evidence="1">The sequence shown here is derived from an EMBL/GenBank/DDBJ whole genome shotgun (WGS) entry which is preliminary data.</text>
</comment>
<dbReference type="AlphaFoldDB" id="A0AAP0HLE2"/>
<reference evidence="1 2" key="1">
    <citation type="submission" date="2024-01" db="EMBL/GenBank/DDBJ databases">
        <title>Genome assemblies of Stephania.</title>
        <authorList>
            <person name="Yang L."/>
        </authorList>
    </citation>
    <scope>NUCLEOTIDE SEQUENCE [LARGE SCALE GENOMIC DNA]</scope>
    <source>
        <strain evidence="1">JXDWG</strain>
        <tissue evidence="1">Leaf</tissue>
    </source>
</reference>
<organism evidence="1 2">
    <name type="scientific">Stephania cephalantha</name>
    <dbReference type="NCBI Taxonomy" id="152367"/>
    <lineage>
        <taxon>Eukaryota</taxon>
        <taxon>Viridiplantae</taxon>
        <taxon>Streptophyta</taxon>
        <taxon>Embryophyta</taxon>
        <taxon>Tracheophyta</taxon>
        <taxon>Spermatophyta</taxon>
        <taxon>Magnoliopsida</taxon>
        <taxon>Ranunculales</taxon>
        <taxon>Menispermaceae</taxon>
        <taxon>Menispermoideae</taxon>
        <taxon>Cissampelideae</taxon>
        <taxon>Stephania</taxon>
    </lineage>
</organism>
<sequence length="251" mass="27622">MDGAATTTATVVAAYCRCVVHRNAGRRRVAAVRRRGPSLHRASSSRATTAALFVAAASPTLDRRVASSFSRSAGALLVAGIRFCVHRTHRLALCVHRARRLLRPRDNGARPCARACRRPARFPSPSLRAAARLHRASRHGQLGLRVVEIELAPPPLCLVASLNLHPPLVGPPRAALCFRADSSSWHWSPSIGSSSTEFRYHLRELPLDEKKWLDAVGEGKVAMWRWLVGKRLSQESGEYEGECTDAYPEEI</sequence>
<evidence type="ECO:0000313" key="2">
    <source>
        <dbReference type="Proteomes" id="UP001419268"/>
    </source>
</evidence>
<protein>
    <submittedName>
        <fullName evidence="1">Uncharacterized protein</fullName>
    </submittedName>
</protein>
<keyword evidence="2" id="KW-1185">Reference proteome</keyword>
<accession>A0AAP0HLE2</accession>
<dbReference type="Proteomes" id="UP001419268">
    <property type="component" value="Unassembled WGS sequence"/>
</dbReference>